<organism evidence="1 2">
    <name type="scientific">Dreissena polymorpha</name>
    <name type="common">Zebra mussel</name>
    <name type="synonym">Mytilus polymorpha</name>
    <dbReference type="NCBI Taxonomy" id="45954"/>
    <lineage>
        <taxon>Eukaryota</taxon>
        <taxon>Metazoa</taxon>
        <taxon>Spiralia</taxon>
        <taxon>Lophotrochozoa</taxon>
        <taxon>Mollusca</taxon>
        <taxon>Bivalvia</taxon>
        <taxon>Autobranchia</taxon>
        <taxon>Heteroconchia</taxon>
        <taxon>Euheterodonta</taxon>
        <taxon>Imparidentia</taxon>
        <taxon>Neoheterodontei</taxon>
        <taxon>Myida</taxon>
        <taxon>Dreissenoidea</taxon>
        <taxon>Dreissenidae</taxon>
        <taxon>Dreissena</taxon>
    </lineage>
</organism>
<comment type="caution">
    <text evidence="1">The sequence shown here is derived from an EMBL/GenBank/DDBJ whole genome shotgun (WGS) entry which is preliminary data.</text>
</comment>
<reference evidence="1" key="2">
    <citation type="submission" date="2020-11" db="EMBL/GenBank/DDBJ databases">
        <authorList>
            <person name="McCartney M.A."/>
            <person name="Auch B."/>
            <person name="Kono T."/>
            <person name="Mallez S."/>
            <person name="Becker A."/>
            <person name="Gohl D.M."/>
            <person name="Silverstein K.A.T."/>
            <person name="Koren S."/>
            <person name="Bechman K.B."/>
            <person name="Herman A."/>
            <person name="Abrahante J.E."/>
            <person name="Garbe J."/>
        </authorList>
    </citation>
    <scope>NUCLEOTIDE SEQUENCE</scope>
    <source>
        <strain evidence="1">Duluth1</strain>
        <tissue evidence="1">Whole animal</tissue>
    </source>
</reference>
<keyword evidence="2" id="KW-1185">Reference proteome</keyword>
<accession>A0A9D4EZJ8</accession>
<evidence type="ECO:0000313" key="1">
    <source>
        <dbReference type="EMBL" id="KAH3788813.1"/>
    </source>
</evidence>
<name>A0A9D4EZJ8_DREPO</name>
<sequence>MRGYLCNPDSEPYDNYILKKHLKTRFNDTLHFAGGEGLDDIVTIRKQTLQILRSYYKRKCEEKDEESQKRAIIETASRFIKSDIKSEVVTLTNWYPSSEDLKLESALSFFPTSLRTQLETLFYGKRHKTQGCGSCSCYYSSSLSTSCHCTTASGTCCTNPLSISV</sequence>
<dbReference type="AlphaFoldDB" id="A0A9D4EZJ8"/>
<reference evidence="1" key="1">
    <citation type="journal article" date="2019" name="bioRxiv">
        <title>The Genome of the Zebra Mussel, Dreissena polymorpha: A Resource for Invasive Species Research.</title>
        <authorList>
            <person name="McCartney M.A."/>
            <person name="Auch B."/>
            <person name="Kono T."/>
            <person name="Mallez S."/>
            <person name="Zhang Y."/>
            <person name="Obille A."/>
            <person name="Becker A."/>
            <person name="Abrahante J.E."/>
            <person name="Garbe J."/>
            <person name="Badalamenti J.P."/>
            <person name="Herman A."/>
            <person name="Mangelson H."/>
            <person name="Liachko I."/>
            <person name="Sullivan S."/>
            <person name="Sone E.D."/>
            <person name="Koren S."/>
            <person name="Silverstein K.A.T."/>
            <person name="Beckman K.B."/>
            <person name="Gohl D.M."/>
        </authorList>
    </citation>
    <scope>NUCLEOTIDE SEQUENCE</scope>
    <source>
        <strain evidence="1">Duluth1</strain>
        <tissue evidence="1">Whole animal</tissue>
    </source>
</reference>
<evidence type="ECO:0000313" key="2">
    <source>
        <dbReference type="Proteomes" id="UP000828390"/>
    </source>
</evidence>
<dbReference type="EMBL" id="JAIWYP010000008">
    <property type="protein sequence ID" value="KAH3788813.1"/>
    <property type="molecule type" value="Genomic_DNA"/>
</dbReference>
<protein>
    <submittedName>
        <fullName evidence="1">Uncharacterized protein</fullName>
    </submittedName>
</protein>
<dbReference type="Proteomes" id="UP000828390">
    <property type="component" value="Unassembled WGS sequence"/>
</dbReference>
<proteinExistence type="predicted"/>
<gene>
    <name evidence="1" type="ORF">DPMN_166975</name>
</gene>